<dbReference type="InterPro" id="IPR007159">
    <property type="entry name" value="SpoVT-AbrB_dom"/>
</dbReference>
<evidence type="ECO:0000259" key="2">
    <source>
        <dbReference type="PROSITE" id="PS51740"/>
    </source>
</evidence>
<sequence length="97" mass="10909">MDYKTEIHKAGRVTIPIELRRELGLAEGDSLILRYENGETKLLTRKQLLAEACAIIRNHIPADVSLVDELIAERRAEAAREAAEIDEWLKPTKGITS</sequence>
<evidence type="ECO:0000256" key="1">
    <source>
        <dbReference type="PROSITE-ProRule" id="PRU01076"/>
    </source>
</evidence>
<comment type="caution">
    <text evidence="3">The sequence shown here is derived from an EMBL/GenBank/DDBJ whole genome shotgun (WGS) entry which is preliminary data.</text>
</comment>
<dbReference type="AlphaFoldDB" id="A0AAP5IFH1"/>
<dbReference type="Gene3D" id="2.10.260.10">
    <property type="match status" value="1"/>
</dbReference>
<dbReference type="EMBL" id="JAALHA020000037">
    <property type="protein sequence ID" value="MDR9900631.1"/>
    <property type="molecule type" value="Genomic_DNA"/>
</dbReference>
<keyword evidence="4" id="KW-1185">Reference proteome</keyword>
<evidence type="ECO:0000313" key="4">
    <source>
        <dbReference type="Proteomes" id="UP000667802"/>
    </source>
</evidence>
<dbReference type="NCBIfam" id="TIGR01439">
    <property type="entry name" value="lp_hng_hel_AbrB"/>
    <property type="match status" value="1"/>
</dbReference>
<dbReference type="SUPFAM" id="SSF89447">
    <property type="entry name" value="AbrB/MazE/MraZ-like"/>
    <property type="match status" value="1"/>
</dbReference>
<keyword evidence="1 3" id="KW-0238">DNA-binding</keyword>
<dbReference type="Pfam" id="PF04014">
    <property type="entry name" value="MazE_antitoxin"/>
    <property type="match status" value="1"/>
</dbReference>
<dbReference type="PROSITE" id="PS51740">
    <property type="entry name" value="SPOVT_ABRB"/>
    <property type="match status" value="1"/>
</dbReference>
<name>A0AAP5IFH1_9CYAN</name>
<organism evidence="3 4">
    <name type="scientific">Aetokthonos hydrillicola Thurmond2011</name>
    <dbReference type="NCBI Taxonomy" id="2712845"/>
    <lineage>
        <taxon>Bacteria</taxon>
        <taxon>Bacillati</taxon>
        <taxon>Cyanobacteriota</taxon>
        <taxon>Cyanophyceae</taxon>
        <taxon>Nostocales</taxon>
        <taxon>Hapalosiphonaceae</taxon>
        <taxon>Aetokthonos</taxon>
    </lineage>
</organism>
<gene>
    <name evidence="3" type="ORF">G7B40_039775</name>
</gene>
<dbReference type="RefSeq" id="WP_208341740.1">
    <property type="nucleotide sequence ID" value="NZ_CAWQFN010000023.1"/>
</dbReference>
<dbReference type="SMART" id="SM00966">
    <property type="entry name" value="SpoVT_AbrB"/>
    <property type="match status" value="1"/>
</dbReference>
<proteinExistence type="predicted"/>
<protein>
    <submittedName>
        <fullName evidence="3">AbrB/MazE/SpoVT family DNA-binding domain-containing protein</fullName>
    </submittedName>
</protein>
<accession>A0AAP5IFH1</accession>
<evidence type="ECO:0000313" key="3">
    <source>
        <dbReference type="EMBL" id="MDR9900631.1"/>
    </source>
</evidence>
<feature type="domain" description="SpoVT-AbrB" evidence="2">
    <location>
        <begin position="2"/>
        <end position="47"/>
    </location>
</feature>
<dbReference type="GO" id="GO:0003677">
    <property type="term" value="F:DNA binding"/>
    <property type="evidence" value="ECO:0007669"/>
    <property type="project" value="UniProtKB-UniRule"/>
</dbReference>
<reference evidence="4" key="1">
    <citation type="journal article" date="2021" name="Science">
        <title>Hunting the eagle killer: A cyanobacterial neurotoxin causes vacuolar myelinopathy.</title>
        <authorList>
            <person name="Breinlinger S."/>
            <person name="Phillips T.J."/>
            <person name="Haram B.N."/>
            <person name="Mares J."/>
            <person name="Martinez Yerena J.A."/>
            <person name="Hrouzek P."/>
            <person name="Sobotka R."/>
            <person name="Henderson W.M."/>
            <person name="Schmieder P."/>
            <person name="Williams S.M."/>
            <person name="Lauderdale J.D."/>
            <person name="Wilde H.D."/>
            <person name="Gerrin W."/>
            <person name="Kust A."/>
            <person name="Washington J.W."/>
            <person name="Wagner C."/>
            <person name="Geier B."/>
            <person name="Liebeke M."/>
            <person name="Enke H."/>
            <person name="Niedermeyer T.H.J."/>
            <person name="Wilde S.B."/>
        </authorList>
    </citation>
    <scope>NUCLEOTIDE SEQUENCE [LARGE SCALE GENOMIC DNA]</scope>
    <source>
        <strain evidence="4">Thurmond2011</strain>
    </source>
</reference>
<dbReference type="Proteomes" id="UP000667802">
    <property type="component" value="Unassembled WGS sequence"/>
</dbReference>
<dbReference type="InterPro" id="IPR037914">
    <property type="entry name" value="SpoVT-AbrB_sf"/>
</dbReference>